<dbReference type="NCBIfam" id="TIGR01460">
    <property type="entry name" value="HAD-SF-IIA"/>
    <property type="match status" value="1"/>
</dbReference>
<dbReference type="InterPro" id="IPR036412">
    <property type="entry name" value="HAD-like_sf"/>
</dbReference>
<dbReference type="InterPro" id="IPR006357">
    <property type="entry name" value="HAD-SF_hydro_IIA"/>
</dbReference>
<dbReference type="GO" id="GO:0005737">
    <property type="term" value="C:cytoplasm"/>
    <property type="evidence" value="ECO:0007669"/>
    <property type="project" value="TreeGrafter"/>
</dbReference>
<dbReference type="InterPro" id="IPR023214">
    <property type="entry name" value="HAD_sf"/>
</dbReference>
<gene>
    <name evidence="1" type="ORF">IE4872_CH03259</name>
</gene>
<accession>A0A1L5NM14</accession>
<evidence type="ECO:0000313" key="2">
    <source>
        <dbReference type="Proteomes" id="UP000184749"/>
    </source>
</evidence>
<dbReference type="Proteomes" id="UP000184749">
    <property type="component" value="Chromosome"/>
</dbReference>
<protein>
    <submittedName>
        <fullName evidence="1">HAD superfamily hydrolase protein</fullName>
    </submittedName>
</protein>
<dbReference type="GO" id="GO:0016791">
    <property type="term" value="F:phosphatase activity"/>
    <property type="evidence" value="ECO:0007669"/>
    <property type="project" value="TreeGrafter"/>
</dbReference>
<keyword evidence="1" id="KW-0378">Hydrolase</keyword>
<evidence type="ECO:0000313" key="1">
    <source>
        <dbReference type="EMBL" id="APO68859.1"/>
    </source>
</evidence>
<proteinExistence type="predicted"/>
<dbReference type="Pfam" id="PF13242">
    <property type="entry name" value="Hydrolase_like"/>
    <property type="match status" value="1"/>
</dbReference>
<dbReference type="Pfam" id="PF13344">
    <property type="entry name" value="Hydrolase_6"/>
    <property type="match status" value="1"/>
</dbReference>
<dbReference type="InterPro" id="IPR006356">
    <property type="entry name" value="HAD-SF_hydro_IIA_hyp3"/>
</dbReference>
<sequence length="297" mass="32042">MRTQSAMAFARPALLTGISELSGAYDGFITDLFGVVHNGETAFAGAIDCLAHLIARRKRVVLLSNSPRRKQEVSDHLLGMGISDALYDGLITSGELVFEALSGTESGGRLQLGRRFYHMGPRVLSKLMAGTGKRAVTAVKNADFVLVTGALEEQTLVERDALLHACHDRGLPMICANPDLQVLIGDRRLECAGAIAARYETIGGKAWYFGKPHQQAYAKALGVLALPPSSVVCIGDGLNTDVLGANRSGIDAVLVMGGIHQSELWSRQDGDIDWEQLDDLIFLHQANPRFITSSLSW</sequence>
<dbReference type="NCBIfam" id="TIGR01459">
    <property type="entry name" value="HAD-SF-IIA-hyp4"/>
    <property type="match status" value="1"/>
</dbReference>
<dbReference type="PANTHER" id="PTHR19288:SF90">
    <property type="entry name" value="OS08G0542600 PROTEIN"/>
    <property type="match status" value="1"/>
</dbReference>
<organism evidence="1 2">
    <name type="scientific">Rhizobium gallicum</name>
    <dbReference type="NCBI Taxonomy" id="56730"/>
    <lineage>
        <taxon>Bacteria</taxon>
        <taxon>Pseudomonadati</taxon>
        <taxon>Pseudomonadota</taxon>
        <taxon>Alphaproteobacteria</taxon>
        <taxon>Hyphomicrobiales</taxon>
        <taxon>Rhizobiaceae</taxon>
        <taxon>Rhizobium/Agrobacterium group</taxon>
        <taxon>Rhizobium</taxon>
    </lineage>
</organism>
<name>A0A1L5NM14_9HYPH</name>
<dbReference type="SUPFAM" id="SSF56784">
    <property type="entry name" value="HAD-like"/>
    <property type="match status" value="1"/>
</dbReference>
<dbReference type="Gene3D" id="3.40.50.1000">
    <property type="entry name" value="HAD superfamily/HAD-like"/>
    <property type="match status" value="2"/>
</dbReference>
<dbReference type="EMBL" id="CP017101">
    <property type="protein sequence ID" value="APO68859.1"/>
    <property type="molecule type" value="Genomic_DNA"/>
</dbReference>
<dbReference type="AlphaFoldDB" id="A0A1L5NM14"/>
<dbReference type="STRING" id="56730.IE4872_CH03259"/>
<reference evidence="1 2" key="1">
    <citation type="submission" date="2016-09" db="EMBL/GenBank/DDBJ databases">
        <title>The complete genome sequences of Rhizobium gallicum, symbiovars gallicum and phaseoli, symbionts associated to common bean (Phaseolus vulgaris).</title>
        <authorList>
            <person name="Bustos P."/>
            <person name="Santamaria R.I."/>
            <person name="Perez-Carrascal O.M."/>
            <person name="Juarez S."/>
            <person name="Lozano L."/>
            <person name="Martinez-Flores I."/>
            <person name="Martinez-Romero E."/>
            <person name="Cevallos M."/>
            <person name="Romero D."/>
            <person name="Davila G."/>
            <person name="Gonzalez V."/>
        </authorList>
    </citation>
    <scope>NUCLEOTIDE SEQUENCE [LARGE SCALE GENOMIC DNA]</scope>
    <source>
        <strain evidence="1 2">IE4872</strain>
    </source>
</reference>
<dbReference type="PANTHER" id="PTHR19288">
    <property type="entry name" value="4-NITROPHENYLPHOSPHATASE-RELATED"/>
    <property type="match status" value="1"/>
</dbReference>